<comment type="catalytic activity">
    <reaction evidence="6">
        <text>3-(methylsulfanyl)propanoyl-CoA + oxidized [electron-transfer flavoprotein] + H(+) = 3-(methylsulfanyl)acryloyl-CoA + reduced [electron-transfer flavoprotein]</text>
        <dbReference type="Rhea" id="RHEA:52612"/>
        <dbReference type="Rhea" id="RHEA-COMP:10685"/>
        <dbReference type="Rhea" id="RHEA-COMP:10686"/>
        <dbReference type="ChEBI" id="CHEBI:15378"/>
        <dbReference type="ChEBI" id="CHEBI:57692"/>
        <dbReference type="ChEBI" id="CHEBI:58307"/>
        <dbReference type="ChEBI" id="CHEBI:82815"/>
        <dbReference type="ChEBI" id="CHEBI:84994"/>
        <dbReference type="EC" id="1.3.99.41"/>
    </reaction>
    <physiologicalReaction direction="left-to-right" evidence="6">
        <dbReference type="Rhea" id="RHEA:52613"/>
    </physiologicalReaction>
</comment>
<evidence type="ECO:0000256" key="7">
    <source>
        <dbReference type="ARBA" id="ARBA00058683"/>
    </source>
</evidence>
<comment type="cofactor">
    <cofactor evidence="1">
        <name>FAD</name>
        <dbReference type="ChEBI" id="CHEBI:57692"/>
    </cofactor>
</comment>
<dbReference type="Gene3D" id="1.10.540.10">
    <property type="entry name" value="Acyl-CoA dehydrogenase/oxidase, N-terminal domain"/>
    <property type="match status" value="1"/>
</dbReference>
<dbReference type="FunFam" id="2.40.110.10:FF:000031">
    <property type="entry name" value="Acyl-CoA dehydrogenase, putative"/>
    <property type="match status" value="1"/>
</dbReference>
<evidence type="ECO:0000256" key="1">
    <source>
        <dbReference type="ARBA" id="ARBA00001974"/>
    </source>
</evidence>
<dbReference type="EC" id="1.3.99.41" evidence="8"/>
<dbReference type="AlphaFoldDB" id="A0A4Y9SY57"/>
<reference evidence="14 15" key="1">
    <citation type="submission" date="2019-03" db="EMBL/GenBank/DDBJ databases">
        <title>Draft genome of Massilia hortus sp. nov., a novel bacterial species of the Oxalobacteraceae family.</title>
        <authorList>
            <person name="Peta V."/>
            <person name="Raths R."/>
            <person name="Bucking H."/>
        </authorList>
    </citation>
    <scope>NUCLEOTIDE SEQUENCE [LARGE SCALE GENOMIC DNA]</scope>
    <source>
        <strain evidence="14 15">ONC3</strain>
    </source>
</reference>
<evidence type="ECO:0000256" key="2">
    <source>
        <dbReference type="ARBA" id="ARBA00009347"/>
    </source>
</evidence>
<dbReference type="Gene3D" id="2.40.110.10">
    <property type="entry name" value="Butyryl-CoA Dehydrogenase, subunit A, domain 2"/>
    <property type="match status" value="1"/>
</dbReference>
<comment type="caution">
    <text evidence="14">The sequence shown here is derived from an EMBL/GenBank/DDBJ whole genome shotgun (WGS) entry which is preliminary data.</text>
</comment>
<evidence type="ECO:0000259" key="12">
    <source>
        <dbReference type="Pfam" id="PF02771"/>
    </source>
</evidence>
<dbReference type="SUPFAM" id="SSF56645">
    <property type="entry name" value="Acyl-CoA dehydrogenase NM domain-like"/>
    <property type="match status" value="1"/>
</dbReference>
<dbReference type="InterPro" id="IPR052166">
    <property type="entry name" value="Diverse_Acyl-CoA_DH"/>
</dbReference>
<feature type="domain" description="Acyl-CoA dehydrogenase/oxidase C-terminal" evidence="10">
    <location>
        <begin position="283"/>
        <end position="448"/>
    </location>
</feature>
<evidence type="ECO:0000313" key="15">
    <source>
        <dbReference type="Proteomes" id="UP000297258"/>
    </source>
</evidence>
<gene>
    <name evidence="14" type="ORF">E4O92_18635</name>
</gene>
<dbReference type="GO" id="GO:0050660">
    <property type="term" value="F:flavin adenine dinucleotide binding"/>
    <property type="evidence" value="ECO:0007669"/>
    <property type="project" value="InterPro"/>
</dbReference>
<dbReference type="InterPro" id="IPR006091">
    <property type="entry name" value="Acyl-CoA_Oxase/DH_mid-dom"/>
</dbReference>
<dbReference type="InterPro" id="IPR009075">
    <property type="entry name" value="AcylCo_DH/oxidase_C"/>
</dbReference>
<evidence type="ECO:0000259" key="10">
    <source>
        <dbReference type="Pfam" id="PF00441"/>
    </source>
</evidence>
<name>A0A4Y9SY57_9BURK</name>
<comment type="similarity">
    <text evidence="2">Belongs to the acyl-CoA dehydrogenase family.</text>
</comment>
<protein>
    <recommendedName>
        <fullName evidence="9">3-methylmercaptopropionyl-CoA dehydrogenase</fullName>
        <ecNumber evidence="8">1.3.99.41</ecNumber>
    </recommendedName>
</protein>
<dbReference type="Pfam" id="PF02771">
    <property type="entry name" value="Acyl-CoA_dh_N"/>
    <property type="match status" value="1"/>
</dbReference>
<proteinExistence type="inferred from homology"/>
<dbReference type="InterPro" id="IPR025878">
    <property type="entry name" value="Acyl-CoA_dh-like_C_dom"/>
</dbReference>
<keyword evidence="15" id="KW-1185">Reference proteome</keyword>
<evidence type="ECO:0000256" key="4">
    <source>
        <dbReference type="ARBA" id="ARBA00022827"/>
    </source>
</evidence>
<organism evidence="14 15">
    <name type="scientific">Massilia horti</name>
    <dbReference type="NCBI Taxonomy" id="2562153"/>
    <lineage>
        <taxon>Bacteria</taxon>
        <taxon>Pseudomonadati</taxon>
        <taxon>Pseudomonadota</taxon>
        <taxon>Betaproteobacteria</taxon>
        <taxon>Burkholderiales</taxon>
        <taxon>Oxalobacteraceae</taxon>
        <taxon>Telluria group</taxon>
        <taxon>Massilia</taxon>
    </lineage>
</organism>
<evidence type="ECO:0000256" key="6">
    <source>
        <dbReference type="ARBA" id="ARBA00051388"/>
    </source>
</evidence>
<evidence type="ECO:0000256" key="5">
    <source>
        <dbReference type="ARBA" id="ARBA00023002"/>
    </source>
</evidence>
<keyword evidence="5" id="KW-0560">Oxidoreductase</keyword>
<evidence type="ECO:0000256" key="3">
    <source>
        <dbReference type="ARBA" id="ARBA00022630"/>
    </source>
</evidence>
<dbReference type="OrthoDB" id="9770681at2"/>
<feature type="domain" description="Acyl-CoA oxidase/dehydrogenase middle" evidence="11">
    <location>
        <begin position="161"/>
        <end position="270"/>
    </location>
</feature>
<dbReference type="InterPro" id="IPR046373">
    <property type="entry name" value="Acyl-CoA_Oxase/DH_mid-dom_sf"/>
</dbReference>
<comment type="function">
    <text evidence="7">Involved in the assimilation of dimethylsulphoniopropionate (DMSP), an important compound in the fixation of carbon in marine phytoplankton, by mediating the conversion of 3-(methylthio)propanoyl-CoA (MMPA-CoA) to 3-(methylthio)acryloyl-CoA (MTA-CoA).</text>
</comment>
<evidence type="ECO:0000256" key="9">
    <source>
        <dbReference type="ARBA" id="ARBA00069043"/>
    </source>
</evidence>
<dbReference type="Pfam" id="PF12806">
    <property type="entry name" value="Acyl-CoA_dh_C"/>
    <property type="match status" value="1"/>
</dbReference>
<keyword evidence="3" id="KW-0285">Flavoprotein</keyword>
<dbReference type="RefSeq" id="WP_135191151.1">
    <property type="nucleotide sequence ID" value="NZ_SPUM01000123.1"/>
</dbReference>
<dbReference type="Proteomes" id="UP000297258">
    <property type="component" value="Unassembled WGS sequence"/>
</dbReference>
<dbReference type="Pfam" id="PF00441">
    <property type="entry name" value="Acyl-CoA_dh_1"/>
    <property type="match status" value="1"/>
</dbReference>
<dbReference type="InterPro" id="IPR036250">
    <property type="entry name" value="AcylCo_DH-like_C"/>
</dbReference>
<accession>A0A4Y9SY57</accession>
<evidence type="ECO:0000259" key="13">
    <source>
        <dbReference type="Pfam" id="PF12806"/>
    </source>
</evidence>
<dbReference type="Pfam" id="PF02770">
    <property type="entry name" value="Acyl-CoA_dh_M"/>
    <property type="match status" value="1"/>
</dbReference>
<dbReference type="InterPro" id="IPR009100">
    <property type="entry name" value="AcylCoA_DH/oxidase_NM_dom_sf"/>
</dbReference>
<feature type="domain" description="Acyl-CoA dehydrogenase/oxidase N-terminal" evidence="12">
    <location>
        <begin position="38"/>
        <end position="156"/>
    </location>
</feature>
<sequence length="596" mass="63618">MSYQAPLKDMRFVLNELADLAGINQLPGCEDATADTVEAVLEENARFCGEVIAPLNHPADKEPSFWQGGEVTTSKGFKEAFRAFTEAGWQGVQHPAEFGGQGLPKLVATPCVEMLHGSNLSFALVALLTDGAIEALLTAGTDEQKTRFIEPLISGKWTGTMNLTEPQAGSDLAAVRTRAVPQGDGTFKLFGTKIFITYGEHDMAENIIHLVLARTPDAPPGVKGISLFIVPKFLVNDDGSLGARNDVHCVSIEHKLGIKASPTAVLQFGDHGGAIGTLVGEENRGLEYMFIMMNAARFGVGMQGIGLAERAYQQAAAFAKERIQSRDLAGSNGPVAIINHPDVRRMLMSMRAQTEAARALAYVGAGISDIANHHPDEATRKANLAVYEYLVPVIKGWSTEMSENVARDGVQVHGGMGFIEETGAAQHYRDAKILTIYEGTTAIQANDLVGRKTVRDGGAVAKSILAQVRATGESLANSGNDHLQAIRRQLAAGSDALEQVVEFMVANAKSDIKAVYAGSVPYLKLAGIVLGGWQMARAALIAQNKLDAGEGDADFYRAKIVTARFFADHILSQAQGLRHSIVEGSAGVLGLPVDQF</sequence>
<dbReference type="EMBL" id="SPUM01000123">
    <property type="protein sequence ID" value="TFW29563.1"/>
    <property type="molecule type" value="Genomic_DNA"/>
</dbReference>
<dbReference type="PANTHER" id="PTHR42803:SF1">
    <property type="entry name" value="BROAD-SPECIFICITY LINEAR ACYL-COA DEHYDROGENASE FADE5"/>
    <property type="match status" value="1"/>
</dbReference>
<dbReference type="InterPro" id="IPR013786">
    <property type="entry name" value="AcylCoA_DH/ox_N"/>
</dbReference>
<feature type="domain" description="Acetyl-CoA dehydrogenase-like C-terminal" evidence="13">
    <location>
        <begin position="465"/>
        <end position="591"/>
    </location>
</feature>
<evidence type="ECO:0000313" key="14">
    <source>
        <dbReference type="EMBL" id="TFW29563.1"/>
    </source>
</evidence>
<keyword evidence="4" id="KW-0274">FAD</keyword>
<evidence type="ECO:0000259" key="11">
    <source>
        <dbReference type="Pfam" id="PF02770"/>
    </source>
</evidence>
<evidence type="ECO:0000256" key="8">
    <source>
        <dbReference type="ARBA" id="ARBA00066694"/>
    </source>
</evidence>
<dbReference type="PANTHER" id="PTHR42803">
    <property type="entry name" value="ACYL-COA DEHYDROGENASE"/>
    <property type="match status" value="1"/>
</dbReference>
<dbReference type="InterPro" id="IPR037069">
    <property type="entry name" value="AcylCoA_DH/ox_N_sf"/>
</dbReference>
<dbReference type="Gene3D" id="1.20.140.10">
    <property type="entry name" value="Butyryl-CoA Dehydrogenase, subunit A, domain 3"/>
    <property type="match status" value="1"/>
</dbReference>
<dbReference type="GO" id="GO:0016627">
    <property type="term" value="F:oxidoreductase activity, acting on the CH-CH group of donors"/>
    <property type="evidence" value="ECO:0007669"/>
    <property type="project" value="InterPro"/>
</dbReference>
<dbReference type="SUPFAM" id="SSF47203">
    <property type="entry name" value="Acyl-CoA dehydrogenase C-terminal domain-like"/>
    <property type="match status" value="1"/>
</dbReference>